<dbReference type="SUPFAM" id="SSF103473">
    <property type="entry name" value="MFS general substrate transporter"/>
    <property type="match status" value="1"/>
</dbReference>
<feature type="transmembrane region" description="Helical" evidence="6">
    <location>
        <begin position="27"/>
        <end position="46"/>
    </location>
</feature>
<feature type="transmembrane region" description="Helical" evidence="6">
    <location>
        <begin position="388"/>
        <end position="409"/>
    </location>
</feature>
<dbReference type="InterPro" id="IPR005829">
    <property type="entry name" value="Sugar_transporter_CS"/>
</dbReference>
<dbReference type="CDD" id="cd17365">
    <property type="entry name" value="MFS_PcaK_like"/>
    <property type="match status" value="1"/>
</dbReference>
<evidence type="ECO:0000313" key="9">
    <source>
        <dbReference type="Proteomes" id="UP001300763"/>
    </source>
</evidence>
<feature type="transmembrane region" description="Helical" evidence="6">
    <location>
        <begin position="124"/>
        <end position="144"/>
    </location>
</feature>
<feature type="compositionally biased region" description="Pro residues" evidence="5">
    <location>
        <begin position="439"/>
        <end position="448"/>
    </location>
</feature>
<evidence type="ECO:0000256" key="6">
    <source>
        <dbReference type="SAM" id="Phobius"/>
    </source>
</evidence>
<evidence type="ECO:0000313" key="8">
    <source>
        <dbReference type="EMBL" id="MDD7965145.1"/>
    </source>
</evidence>
<feature type="transmembrane region" description="Helical" evidence="6">
    <location>
        <begin position="227"/>
        <end position="253"/>
    </location>
</feature>
<accession>A0ABT5SQL9</accession>
<sequence>MSSSESPAPASTAPAAAPAPRISPRSAAAAVAICFGAIVFDGYDLIVYGSAVPALLAHPEWDMTPAQVGAIGSYALLGMFLGAITAGTLTDRFGRRRLFIVALTWFSLMMLLAALAPTPFALGVFRFLGGLGFGGIPPTAIALVMEVAPAARRHMINGLMLCGFPLGGVLAALLALFLLEPAGFRVLFAVGALPLVTLVPLALWLLPESPGFVARAGRAARGQVRALFRGRAAVATLLFVVANFCGFLLVFGLNTWLPQLMRGAGYALGSALAFLLVLNLGAIVGGLVGSSLADRFGSRWIATTLFVLATASLLLIAVPLPTVVLYALVFVAGAATTGNQIVVYGYVAAHHPLASRATALGVSSGVGRLGAVTGPVLGGALLSAGVGLGGNVAIFALVAVLGALACALVPRATSTDEPADDPADDPARTAHDTGSPGAAPAPPARVQA</sequence>
<keyword evidence="9" id="KW-1185">Reference proteome</keyword>
<dbReference type="PROSITE" id="PS00217">
    <property type="entry name" value="SUGAR_TRANSPORT_2"/>
    <property type="match status" value="1"/>
</dbReference>
<evidence type="ECO:0000256" key="5">
    <source>
        <dbReference type="SAM" id="MobiDB-lite"/>
    </source>
</evidence>
<feature type="region of interest" description="Disordered" evidence="5">
    <location>
        <begin position="413"/>
        <end position="448"/>
    </location>
</feature>
<dbReference type="PANTHER" id="PTHR23508:SF10">
    <property type="entry name" value="CARBOXYLIC ACID TRANSPORTER PROTEIN HOMOLOG"/>
    <property type="match status" value="1"/>
</dbReference>
<gene>
    <name evidence="8" type="ORF">PGB27_07240</name>
</gene>
<feature type="transmembrane region" description="Helical" evidence="6">
    <location>
        <begin position="66"/>
        <end position="86"/>
    </location>
</feature>
<dbReference type="InterPro" id="IPR020846">
    <property type="entry name" value="MFS_dom"/>
</dbReference>
<evidence type="ECO:0000259" key="7">
    <source>
        <dbReference type="PROSITE" id="PS50850"/>
    </source>
</evidence>
<feature type="transmembrane region" description="Helical" evidence="6">
    <location>
        <begin position="184"/>
        <end position="206"/>
    </location>
</feature>
<evidence type="ECO:0000256" key="2">
    <source>
        <dbReference type="ARBA" id="ARBA00022692"/>
    </source>
</evidence>
<evidence type="ECO:0000256" key="4">
    <source>
        <dbReference type="ARBA" id="ARBA00023136"/>
    </source>
</evidence>
<comment type="caution">
    <text evidence="8">The sequence shown here is derived from an EMBL/GenBank/DDBJ whole genome shotgun (WGS) entry which is preliminary data.</text>
</comment>
<dbReference type="EMBL" id="JAQZAO010000003">
    <property type="protein sequence ID" value="MDD7965145.1"/>
    <property type="molecule type" value="Genomic_DNA"/>
</dbReference>
<evidence type="ECO:0000256" key="3">
    <source>
        <dbReference type="ARBA" id="ARBA00022989"/>
    </source>
</evidence>
<organism evidence="8 9">
    <name type="scientific">Actinomycetospora lemnae</name>
    <dbReference type="NCBI Taxonomy" id="3019891"/>
    <lineage>
        <taxon>Bacteria</taxon>
        <taxon>Bacillati</taxon>
        <taxon>Actinomycetota</taxon>
        <taxon>Actinomycetes</taxon>
        <taxon>Pseudonocardiales</taxon>
        <taxon>Pseudonocardiaceae</taxon>
        <taxon>Actinomycetospora</taxon>
    </lineage>
</organism>
<dbReference type="Proteomes" id="UP001300763">
    <property type="component" value="Unassembled WGS sequence"/>
</dbReference>
<dbReference type="InterPro" id="IPR011701">
    <property type="entry name" value="MFS"/>
</dbReference>
<reference evidence="8 9" key="1">
    <citation type="submission" date="2023-02" db="EMBL/GenBank/DDBJ databases">
        <title>Genome sequencing required for Actinomycetospora new species description.</title>
        <authorList>
            <person name="Saimee Y."/>
            <person name="Duangmal K."/>
        </authorList>
    </citation>
    <scope>NUCLEOTIDE SEQUENCE [LARGE SCALE GENOMIC DNA]</scope>
    <source>
        <strain evidence="8 9">DW7H6</strain>
    </source>
</reference>
<keyword evidence="4 6" id="KW-0472">Membrane</keyword>
<feature type="transmembrane region" description="Helical" evidence="6">
    <location>
        <begin position="156"/>
        <end position="178"/>
    </location>
</feature>
<dbReference type="PROSITE" id="PS50850">
    <property type="entry name" value="MFS"/>
    <property type="match status" value="1"/>
</dbReference>
<comment type="subcellular location">
    <subcellularLocation>
        <location evidence="1">Cell membrane</location>
        <topology evidence="1">Multi-pass membrane protein</topology>
    </subcellularLocation>
</comment>
<feature type="transmembrane region" description="Helical" evidence="6">
    <location>
        <begin position="324"/>
        <end position="347"/>
    </location>
</feature>
<protein>
    <submittedName>
        <fullName evidence="8">Aromatic acid/H+ symport family MFS transporter</fullName>
    </submittedName>
</protein>
<keyword evidence="3 6" id="KW-1133">Transmembrane helix</keyword>
<evidence type="ECO:0000256" key="1">
    <source>
        <dbReference type="ARBA" id="ARBA00004651"/>
    </source>
</evidence>
<feature type="transmembrane region" description="Helical" evidence="6">
    <location>
        <begin position="300"/>
        <end position="318"/>
    </location>
</feature>
<dbReference type="Pfam" id="PF07690">
    <property type="entry name" value="MFS_1"/>
    <property type="match status" value="1"/>
</dbReference>
<dbReference type="Gene3D" id="1.20.1250.20">
    <property type="entry name" value="MFS general substrate transporter like domains"/>
    <property type="match status" value="2"/>
</dbReference>
<feature type="transmembrane region" description="Helical" evidence="6">
    <location>
        <begin position="359"/>
        <end position="382"/>
    </location>
</feature>
<feature type="domain" description="Major facilitator superfamily (MFS) profile" evidence="7">
    <location>
        <begin position="30"/>
        <end position="414"/>
    </location>
</feature>
<feature type="transmembrane region" description="Helical" evidence="6">
    <location>
        <begin position="265"/>
        <end position="288"/>
    </location>
</feature>
<dbReference type="RefSeq" id="WP_274199696.1">
    <property type="nucleotide sequence ID" value="NZ_JAQZAO010000003.1"/>
</dbReference>
<dbReference type="PANTHER" id="PTHR23508">
    <property type="entry name" value="CARBOXYLIC ACID TRANSPORTER PROTEIN HOMOLOG"/>
    <property type="match status" value="1"/>
</dbReference>
<feature type="transmembrane region" description="Helical" evidence="6">
    <location>
        <begin position="98"/>
        <end position="118"/>
    </location>
</feature>
<dbReference type="InterPro" id="IPR036259">
    <property type="entry name" value="MFS_trans_sf"/>
</dbReference>
<proteinExistence type="predicted"/>
<name>A0ABT5SQL9_9PSEU</name>
<keyword evidence="2 6" id="KW-0812">Transmembrane</keyword>